<keyword evidence="3" id="KW-0808">Transferase</keyword>
<feature type="transmembrane region" description="Helical" evidence="7">
    <location>
        <begin position="44"/>
        <end position="62"/>
    </location>
</feature>
<evidence type="ECO:0000313" key="8">
    <source>
        <dbReference type="EMBL" id="SFC16388.1"/>
    </source>
</evidence>
<evidence type="ECO:0000256" key="4">
    <source>
        <dbReference type="ARBA" id="ARBA00022692"/>
    </source>
</evidence>
<evidence type="ECO:0000256" key="1">
    <source>
        <dbReference type="ARBA" id="ARBA00004651"/>
    </source>
</evidence>
<gene>
    <name evidence="8" type="ORF">SAMN05444422_10581</name>
</gene>
<organism evidence="8 9">
    <name type="scientific">Natronobacterium haloterrestre</name>
    <name type="common">Halobiforma haloterrestris</name>
    <dbReference type="NCBI Taxonomy" id="148448"/>
    <lineage>
        <taxon>Archaea</taxon>
        <taxon>Methanobacteriati</taxon>
        <taxon>Methanobacteriota</taxon>
        <taxon>Stenosarchaea group</taxon>
        <taxon>Halobacteria</taxon>
        <taxon>Halobacteriales</taxon>
        <taxon>Natrialbaceae</taxon>
        <taxon>Natronobacterium</taxon>
    </lineage>
</organism>
<dbReference type="GO" id="GO:0016758">
    <property type="term" value="F:hexosyltransferase activity"/>
    <property type="evidence" value="ECO:0007669"/>
    <property type="project" value="InterPro"/>
</dbReference>
<feature type="transmembrane region" description="Helical" evidence="7">
    <location>
        <begin position="102"/>
        <end position="119"/>
    </location>
</feature>
<keyword evidence="5 7" id="KW-1133">Transmembrane helix</keyword>
<keyword evidence="2" id="KW-1003">Cell membrane</keyword>
<evidence type="ECO:0000256" key="7">
    <source>
        <dbReference type="SAM" id="Phobius"/>
    </source>
</evidence>
<name>A0A1I1H2Q0_NATHA</name>
<evidence type="ECO:0000256" key="5">
    <source>
        <dbReference type="ARBA" id="ARBA00022989"/>
    </source>
</evidence>
<dbReference type="Pfam" id="PF09594">
    <property type="entry name" value="GT87"/>
    <property type="match status" value="1"/>
</dbReference>
<accession>A0A1I1H2Q0</accession>
<evidence type="ECO:0000256" key="6">
    <source>
        <dbReference type="ARBA" id="ARBA00023136"/>
    </source>
</evidence>
<evidence type="ECO:0000313" key="9">
    <source>
        <dbReference type="Proteomes" id="UP000199161"/>
    </source>
</evidence>
<reference evidence="9" key="1">
    <citation type="submission" date="2016-10" db="EMBL/GenBank/DDBJ databases">
        <authorList>
            <person name="Varghese N."/>
            <person name="Submissions S."/>
        </authorList>
    </citation>
    <scope>NUCLEOTIDE SEQUENCE [LARGE SCALE GENOMIC DNA]</scope>
    <source>
        <strain evidence="9">DSM 13078</strain>
    </source>
</reference>
<dbReference type="InterPro" id="IPR018584">
    <property type="entry name" value="GT87"/>
</dbReference>
<feature type="transmembrane region" description="Helical" evidence="7">
    <location>
        <begin position="358"/>
        <end position="381"/>
    </location>
</feature>
<dbReference type="AlphaFoldDB" id="A0A1I1H2Q0"/>
<comment type="subcellular location">
    <subcellularLocation>
        <location evidence="1">Cell membrane</location>
        <topology evidence="1">Multi-pass membrane protein</topology>
    </subcellularLocation>
</comment>
<keyword evidence="4 7" id="KW-0812">Transmembrane</keyword>
<evidence type="ECO:0000256" key="2">
    <source>
        <dbReference type="ARBA" id="ARBA00022475"/>
    </source>
</evidence>
<keyword evidence="6 7" id="KW-0472">Membrane</keyword>
<sequence>MLAVLLTDRRHMLAANFEVYRVAAEAALAGGDFYDVAPERFPEFYYLYPPITIVPFLPFAAVGRWSGFLVHTALEIALALVLAALIVRWIERHRPLAALDRALIAGFVVASIHSVPSLVYGQVNLRMALSVGVGLFLLERAVAADDSRLEGLAGVALGAAALLKVFPAAVGVWLLRLRAWLAVGAATATGLGGLALGAAVFGLDRTRTFFFEALLPRSDGEAFVGGLDPAAPYVTVRRPLSVFVDLEPTALSAVAAIVLLVPLAFVYAGPLETPIDRLVAAHATVLAVFVFFPSFPLYYVIAFATLLPLLYLLEDPAVRGLFLGGAGLANLAITAGTLEDVAAATPPAVGEPLLAIGTPLLTLATPMLVGCLLMLAGCMLYRCRRNGRPLE</sequence>
<feature type="transmembrane region" description="Helical" evidence="7">
    <location>
        <begin position="155"/>
        <end position="174"/>
    </location>
</feature>
<feature type="transmembrane region" description="Helical" evidence="7">
    <location>
        <begin position="68"/>
        <end position="90"/>
    </location>
</feature>
<dbReference type="EMBL" id="FOKW01000005">
    <property type="protein sequence ID" value="SFC16388.1"/>
    <property type="molecule type" value="Genomic_DNA"/>
</dbReference>
<feature type="transmembrane region" description="Helical" evidence="7">
    <location>
        <begin position="248"/>
        <end position="268"/>
    </location>
</feature>
<feature type="transmembrane region" description="Helical" evidence="7">
    <location>
        <begin position="180"/>
        <end position="203"/>
    </location>
</feature>
<dbReference type="Proteomes" id="UP000199161">
    <property type="component" value="Unassembled WGS sequence"/>
</dbReference>
<dbReference type="GO" id="GO:0005886">
    <property type="term" value="C:plasma membrane"/>
    <property type="evidence" value="ECO:0007669"/>
    <property type="project" value="UniProtKB-SubCell"/>
</dbReference>
<evidence type="ECO:0000256" key="3">
    <source>
        <dbReference type="ARBA" id="ARBA00022679"/>
    </source>
</evidence>
<proteinExistence type="predicted"/>
<evidence type="ECO:0008006" key="10">
    <source>
        <dbReference type="Google" id="ProtNLM"/>
    </source>
</evidence>
<feature type="transmembrane region" description="Helical" evidence="7">
    <location>
        <begin position="280"/>
        <end position="313"/>
    </location>
</feature>
<keyword evidence="9" id="KW-1185">Reference proteome</keyword>
<protein>
    <recommendedName>
        <fullName evidence="10">DUF2029 domain-containing protein</fullName>
    </recommendedName>
</protein>